<gene>
    <name evidence="9" type="ORF">GCM10007925_04250</name>
</gene>
<keyword evidence="6" id="KW-0560">Oxidoreductase</keyword>
<dbReference type="NCBIfam" id="TIGR01988">
    <property type="entry name" value="Ubi-OHases"/>
    <property type="match status" value="1"/>
</dbReference>
<name>A0ABQ5Z435_9SPHN</name>
<organism evidence="9 10">
    <name type="scientific">Sphingomonas astaxanthinifaciens DSM 22298</name>
    <dbReference type="NCBI Taxonomy" id="1123267"/>
    <lineage>
        <taxon>Bacteria</taxon>
        <taxon>Pseudomonadati</taxon>
        <taxon>Pseudomonadota</taxon>
        <taxon>Alphaproteobacteria</taxon>
        <taxon>Sphingomonadales</taxon>
        <taxon>Sphingomonadaceae</taxon>
        <taxon>Sphingomonas</taxon>
    </lineage>
</organism>
<comment type="caution">
    <text evidence="9">The sequence shown here is derived from an EMBL/GenBank/DDBJ whole genome shotgun (WGS) entry which is preliminary data.</text>
</comment>
<keyword evidence="10" id="KW-1185">Reference proteome</keyword>
<dbReference type="PANTHER" id="PTHR43876:SF7">
    <property type="entry name" value="UBIQUINONE BIOSYNTHESIS MONOOXYGENASE COQ6, MITOCHONDRIAL"/>
    <property type="match status" value="1"/>
</dbReference>
<keyword evidence="5" id="KW-0274">FAD</keyword>
<evidence type="ECO:0000256" key="7">
    <source>
        <dbReference type="ARBA" id="ARBA00023033"/>
    </source>
</evidence>
<proteinExistence type="inferred from homology"/>
<evidence type="ECO:0000256" key="5">
    <source>
        <dbReference type="ARBA" id="ARBA00022827"/>
    </source>
</evidence>
<dbReference type="InterPro" id="IPR036188">
    <property type="entry name" value="FAD/NAD-bd_sf"/>
</dbReference>
<evidence type="ECO:0000256" key="4">
    <source>
        <dbReference type="ARBA" id="ARBA00022630"/>
    </source>
</evidence>
<dbReference type="InterPro" id="IPR018168">
    <property type="entry name" value="Ubi_Hdrlase_CS"/>
</dbReference>
<evidence type="ECO:0000256" key="1">
    <source>
        <dbReference type="ARBA" id="ARBA00001974"/>
    </source>
</evidence>
<evidence type="ECO:0000256" key="3">
    <source>
        <dbReference type="ARBA" id="ARBA00005349"/>
    </source>
</evidence>
<dbReference type="InterPro" id="IPR051205">
    <property type="entry name" value="UbiH/COQ6_monooxygenase"/>
</dbReference>
<evidence type="ECO:0000256" key="6">
    <source>
        <dbReference type="ARBA" id="ARBA00023002"/>
    </source>
</evidence>
<dbReference type="Gene3D" id="3.50.50.60">
    <property type="entry name" value="FAD/NAD(P)-binding domain"/>
    <property type="match status" value="2"/>
</dbReference>
<dbReference type="Proteomes" id="UP001156703">
    <property type="component" value="Unassembled WGS sequence"/>
</dbReference>
<dbReference type="PROSITE" id="PS01304">
    <property type="entry name" value="UBIH"/>
    <property type="match status" value="1"/>
</dbReference>
<comment type="cofactor">
    <cofactor evidence="1">
        <name>FAD</name>
        <dbReference type="ChEBI" id="CHEBI:57692"/>
    </cofactor>
</comment>
<dbReference type="PRINTS" id="PR00420">
    <property type="entry name" value="RNGMNOXGNASE"/>
</dbReference>
<evidence type="ECO:0000256" key="2">
    <source>
        <dbReference type="ARBA" id="ARBA00004749"/>
    </source>
</evidence>
<dbReference type="SUPFAM" id="SSF51905">
    <property type="entry name" value="FAD/NAD(P)-binding domain"/>
    <property type="match status" value="1"/>
</dbReference>
<keyword evidence="7" id="KW-0503">Monooxygenase</keyword>
<reference evidence="10" key="1">
    <citation type="journal article" date="2019" name="Int. J. Syst. Evol. Microbiol.">
        <title>The Global Catalogue of Microorganisms (GCM) 10K type strain sequencing project: providing services to taxonomists for standard genome sequencing and annotation.</title>
        <authorList>
            <consortium name="The Broad Institute Genomics Platform"/>
            <consortium name="The Broad Institute Genome Sequencing Center for Infectious Disease"/>
            <person name="Wu L."/>
            <person name="Ma J."/>
        </authorList>
    </citation>
    <scope>NUCLEOTIDE SEQUENCE [LARGE SCALE GENOMIC DNA]</scope>
    <source>
        <strain evidence="10">NBRC 102146</strain>
    </source>
</reference>
<sequence length="411" mass="43657">MTRSEPATTDAIILGGGLVGLALAAALDSAGLRCTIVDPANPDDRRDASFDGRTTAVSSSSMRMLRTTGVLDHLPAEGCAIQAIRVADGLKPGSLTFEPGEDGEPLGVMHENRHLRAALLARAEAGANITLRWQATPQEVVRDDHKAWVRLADGSEITAPLLIAAEGRRSPTREAAGIRMARWSYDHQAIVSTLAHDRPHEQIAYEIFYPAGPFALLPMNDLEDGTHRSAIVWSISNAQAAGLLALDDTAFAAEAEAAMGGFLGRIRLLTPRSSYPLGFHHAVRITDQRLALVGDAAHAVHPIAGQGVNLGFRDAAALAEVLVDGARLGLDLGDAQLLARYQRWRALDAFSVALATDGLTRLYGVPGKTASAVRRLGMAMVDRLGPLKQRLNAAARGNSGELPRLLVGEAL</sequence>
<comment type="pathway">
    <text evidence="2">Cofactor biosynthesis; ubiquinone biosynthesis.</text>
</comment>
<dbReference type="InterPro" id="IPR010971">
    <property type="entry name" value="UbiH/COQ6"/>
</dbReference>
<comment type="similarity">
    <text evidence="3">Belongs to the UbiH/COQ6 family.</text>
</comment>
<dbReference type="Pfam" id="PF01494">
    <property type="entry name" value="FAD_binding_3"/>
    <property type="match status" value="1"/>
</dbReference>
<dbReference type="PANTHER" id="PTHR43876">
    <property type="entry name" value="UBIQUINONE BIOSYNTHESIS MONOOXYGENASE COQ6, MITOCHONDRIAL"/>
    <property type="match status" value="1"/>
</dbReference>
<dbReference type="EMBL" id="BSOO01000003">
    <property type="protein sequence ID" value="GLR46714.1"/>
    <property type="molecule type" value="Genomic_DNA"/>
</dbReference>
<accession>A0ABQ5Z435</accession>
<feature type="domain" description="FAD-binding" evidence="8">
    <location>
        <begin position="9"/>
        <end position="345"/>
    </location>
</feature>
<dbReference type="InterPro" id="IPR002938">
    <property type="entry name" value="FAD-bd"/>
</dbReference>
<dbReference type="RefSeq" id="WP_029941737.1">
    <property type="nucleotide sequence ID" value="NZ_BSOO01000003.1"/>
</dbReference>
<keyword evidence="4" id="KW-0285">Flavoprotein</keyword>
<evidence type="ECO:0000313" key="10">
    <source>
        <dbReference type="Proteomes" id="UP001156703"/>
    </source>
</evidence>
<evidence type="ECO:0000259" key="8">
    <source>
        <dbReference type="Pfam" id="PF01494"/>
    </source>
</evidence>
<protein>
    <submittedName>
        <fullName evidence="9">2-octaprenyl-6-methoxyphenyl hydroxylase</fullName>
    </submittedName>
</protein>
<evidence type="ECO:0000313" key="9">
    <source>
        <dbReference type="EMBL" id="GLR46714.1"/>
    </source>
</evidence>